<protein>
    <recommendedName>
        <fullName evidence="2">DUF6533 domain-containing protein</fullName>
    </recommendedName>
</protein>
<organism evidence="3 4">
    <name type="scientific">Polyporus arcularius HHB13444</name>
    <dbReference type="NCBI Taxonomy" id="1314778"/>
    <lineage>
        <taxon>Eukaryota</taxon>
        <taxon>Fungi</taxon>
        <taxon>Dikarya</taxon>
        <taxon>Basidiomycota</taxon>
        <taxon>Agaricomycotina</taxon>
        <taxon>Agaricomycetes</taxon>
        <taxon>Polyporales</taxon>
        <taxon>Polyporaceae</taxon>
        <taxon>Polyporus</taxon>
    </lineage>
</organism>
<dbReference type="Pfam" id="PF20151">
    <property type="entry name" value="DUF6533"/>
    <property type="match status" value="1"/>
</dbReference>
<evidence type="ECO:0000256" key="1">
    <source>
        <dbReference type="SAM" id="Phobius"/>
    </source>
</evidence>
<evidence type="ECO:0000313" key="3">
    <source>
        <dbReference type="EMBL" id="TFK84720.1"/>
    </source>
</evidence>
<keyword evidence="1" id="KW-0812">Transmembrane</keyword>
<dbReference type="EMBL" id="ML211298">
    <property type="protein sequence ID" value="TFK84720.1"/>
    <property type="molecule type" value="Genomic_DNA"/>
</dbReference>
<proteinExistence type="predicted"/>
<dbReference type="InterPro" id="IPR045340">
    <property type="entry name" value="DUF6533"/>
</dbReference>
<feature type="transmembrane region" description="Helical" evidence="1">
    <location>
        <begin position="232"/>
        <end position="250"/>
    </location>
</feature>
<feature type="transmembrane region" description="Helical" evidence="1">
    <location>
        <begin position="191"/>
        <end position="212"/>
    </location>
</feature>
<feature type="transmembrane region" description="Helical" evidence="1">
    <location>
        <begin position="58"/>
        <end position="78"/>
    </location>
</feature>
<evidence type="ECO:0000259" key="2">
    <source>
        <dbReference type="Pfam" id="PF20151"/>
    </source>
</evidence>
<dbReference type="Proteomes" id="UP000308197">
    <property type="component" value="Unassembled WGS sequence"/>
</dbReference>
<keyword evidence="4" id="KW-1185">Reference proteome</keyword>
<feature type="domain" description="DUF6533" evidence="2">
    <location>
        <begin position="23"/>
        <end position="67"/>
    </location>
</feature>
<keyword evidence="1" id="KW-0472">Membrane</keyword>
<reference evidence="3 4" key="1">
    <citation type="journal article" date="2019" name="Nat. Ecol. Evol.">
        <title>Megaphylogeny resolves global patterns of mushroom evolution.</title>
        <authorList>
            <person name="Varga T."/>
            <person name="Krizsan K."/>
            <person name="Foldi C."/>
            <person name="Dima B."/>
            <person name="Sanchez-Garcia M."/>
            <person name="Sanchez-Ramirez S."/>
            <person name="Szollosi G.J."/>
            <person name="Szarkandi J.G."/>
            <person name="Papp V."/>
            <person name="Albert L."/>
            <person name="Andreopoulos W."/>
            <person name="Angelini C."/>
            <person name="Antonin V."/>
            <person name="Barry K.W."/>
            <person name="Bougher N.L."/>
            <person name="Buchanan P."/>
            <person name="Buyck B."/>
            <person name="Bense V."/>
            <person name="Catcheside P."/>
            <person name="Chovatia M."/>
            <person name="Cooper J."/>
            <person name="Damon W."/>
            <person name="Desjardin D."/>
            <person name="Finy P."/>
            <person name="Geml J."/>
            <person name="Haridas S."/>
            <person name="Hughes K."/>
            <person name="Justo A."/>
            <person name="Karasinski D."/>
            <person name="Kautmanova I."/>
            <person name="Kiss B."/>
            <person name="Kocsube S."/>
            <person name="Kotiranta H."/>
            <person name="LaButti K.M."/>
            <person name="Lechner B.E."/>
            <person name="Liimatainen K."/>
            <person name="Lipzen A."/>
            <person name="Lukacs Z."/>
            <person name="Mihaltcheva S."/>
            <person name="Morgado L.N."/>
            <person name="Niskanen T."/>
            <person name="Noordeloos M.E."/>
            <person name="Ohm R.A."/>
            <person name="Ortiz-Santana B."/>
            <person name="Ovrebo C."/>
            <person name="Racz N."/>
            <person name="Riley R."/>
            <person name="Savchenko A."/>
            <person name="Shiryaev A."/>
            <person name="Soop K."/>
            <person name="Spirin V."/>
            <person name="Szebenyi C."/>
            <person name="Tomsovsky M."/>
            <person name="Tulloss R.E."/>
            <person name="Uehling J."/>
            <person name="Grigoriev I.V."/>
            <person name="Vagvolgyi C."/>
            <person name="Papp T."/>
            <person name="Martin F.M."/>
            <person name="Miettinen O."/>
            <person name="Hibbett D.S."/>
            <person name="Nagy L.G."/>
        </authorList>
    </citation>
    <scope>NUCLEOTIDE SEQUENCE [LARGE SCALE GENOMIC DNA]</scope>
    <source>
        <strain evidence="3 4">HHB13444</strain>
    </source>
</reference>
<feature type="transmembrane region" description="Helical" evidence="1">
    <location>
        <begin position="90"/>
        <end position="111"/>
    </location>
</feature>
<feature type="transmembrane region" description="Helical" evidence="1">
    <location>
        <begin position="20"/>
        <end position="37"/>
    </location>
</feature>
<evidence type="ECO:0000313" key="4">
    <source>
        <dbReference type="Proteomes" id="UP000308197"/>
    </source>
</evidence>
<feature type="transmembrane region" description="Helical" evidence="1">
    <location>
        <begin position="123"/>
        <end position="145"/>
    </location>
</feature>
<dbReference type="AlphaFoldDB" id="A0A5C3P8Z9"/>
<accession>A0A5C3P8Z9</accession>
<gene>
    <name evidence="3" type="ORF">K466DRAFT_601777</name>
</gene>
<sequence length="351" mass="38190">MSSDALAAAETVALFDELFTAYYCFVGSAVLFIYDTFLPFDREVAYFWSAERITGASLLFFANKWISMTVSIIGLVDFEAFPSDKRFVCSMFVMAGQAMAILQFVPGAALSALRAYVLSRSKLLGLLVAILSLAPVGANLVWYGYQISGENFPPFGCRQAVNITAALDLKSASFTPITHIRTDYVQGVVVIISRVPLISADILLIYITWTTLRGSAALTDIRQPKRLTLSDVLFHGGFTTFLVISILFVLNTLHLVLSATAVANVATTNASLITQFTAALTAILISRFLLELQEANQTVVKLDADDPLHSSGNAWDSTPSFISSLGGFINPARPDDDEDFELEVHSSSDSF</sequence>
<dbReference type="InParanoid" id="A0A5C3P8Z9"/>
<name>A0A5C3P8Z9_9APHY</name>
<dbReference type="STRING" id="1314778.A0A5C3P8Z9"/>
<feature type="transmembrane region" description="Helical" evidence="1">
    <location>
        <begin position="270"/>
        <end position="290"/>
    </location>
</feature>
<keyword evidence="1" id="KW-1133">Transmembrane helix</keyword>